<organism evidence="1 2">
    <name type="scientific">Azospirillum oleiclasticum</name>
    <dbReference type="NCBI Taxonomy" id="2735135"/>
    <lineage>
        <taxon>Bacteria</taxon>
        <taxon>Pseudomonadati</taxon>
        <taxon>Pseudomonadota</taxon>
        <taxon>Alphaproteobacteria</taxon>
        <taxon>Rhodospirillales</taxon>
        <taxon>Azospirillaceae</taxon>
        <taxon>Azospirillum</taxon>
    </lineage>
</organism>
<accession>A0ABX2TKD6</accession>
<sequence length="144" mass="14969">MSVELTGISLRRRGHGMTSVSGYVALHGNGEVEFCGAAAEQGALIRDALDRADMMAPPRDLRAERAFAPSCATCPLVGRATPSCACIQAEGWRVGGVTGSATVRIRPELPATLTGTVDDVTRGQLRRELAAFAAGRSMGGVRAA</sequence>
<gene>
    <name evidence="1" type="ORF">HND93_28365</name>
</gene>
<keyword evidence="2" id="KW-1185">Reference proteome</keyword>
<dbReference type="RefSeq" id="WP_180285402.1">
    <property type="nucleotide sequence ID" value="NZ_JABFDB010000028.1"/>
</dbReference>
<dbReference type="EMBL" id="JABFDB010000028">
    <property type="protein sequence ID" value="NYZ23632.1"/>
    <property type="molecule type" value="Genomic_DNA"/>
</dbReference>
<dbReference type="Proteomes" id="UP000584642">
    <property type="component" value="Unassembled WGS sequence"/>
</dbReference>
<proteinExistence type="predicted"/>
<name>A0ABX2TKD6_9PROT</name>
<evidence type="ECO:0000313" key="2">
    <source>
        <dbReference type="Proteomes" id="UP000584642"/>
    </source>
</evidence>
<reference evidence="1 2" key="1">
    <citation type="submission" date="2020-05" db="EMBL/GenBank/DDBJ databases">
        <title>Azospirillum oleiclasticum sp. nov, a nitrogen-fixing and heavy crude oil-emulsifying bacterium isolated from the crude oil of Yumen Oilfield.</title>
        <authorList>
            <person name="Wu D."/>
            <person name="Cai M."/>
            <person name="Zhang X."/>
        </authorList>
    </citation>
    <scope>NUCLEOTIDE SEQUENCE [LARGE SCALE GENOMIC DNA]</scope>
    <source>
        <strain evidence="1 2">ROY-1-1-2</strain>
    </source>
</reference>
<comment type="caution">
    <text evidence="1">The sequence shown here is derived from an EMBL/GenBank/DDBJ whole genome shotgun (WGS) entry which is preliminary data.</text>
</comment>
<protein>
    <submittedName>
        <fullName evidence="1">Uncharacterized protein</fullName>
    </submittedName>
</protein>
<evidence type="ECO:0000313" key="1">
    <source>
        <dbReference type="EMBL" id="NYZ23632.1"/>
    </source>
</evidence>